<dbReference type="AlphaFoldDB" id="A0A9W6ZBR9"/>
<dbReference type="Proteomes" id="UP001162640">
    <property type="component" value="Unassembled WGS sequence"/>
</dbReference>
<organism evidence="1 2">
    <name type="scientific">Triparma laevis f. inornata</name>
    <dbReference type="NCBI Taxonomy" id="1714386"/>
    <lineage>
        <taxon>Eukaryota</taxon>
        <taxon>Sar</taxon>
        <taxon>Stramenopiles</taxon>
        <taxon>Ochrophyta</taxon>
        <taxon>Bolidophyceae</taxon>
        <taxon>Parmales</taxon>
        <taxon>Triparmaceae</taxon>
        <taxon>Triparma</taxon>
    </lineage>
</organism>
<evidence type="ECO:0000313" key="2">
    <source>
        <dbReference type="Proteomes" id="UP001162640"/>
    </source>
</evidence>
<protein>
    <submittedName>
        <fullName evidence="1">Uncharacterized protein</fullName>
    </submittedName>
</protein>
<sequence length="131" mass="15289">MGTSKKNKFDRDEIRWLVDNLKGRQRNKIMYEKLKDVITDGEVVFDDDDDDDGWKGYSTENWAVRSGSVGEWLQNVATPQDRRNFKDFMSMLEVFEKSRGIDARRSMEKQGNAITVRLGPMLNVALKFYVE</sequence>
<reference evidence="2" key="1">
    <citation type="journal article" date="2023" name="Commun. Biol.">
        <title>Genome analysis of Parmales, the sister group of diatoms, reveals the evolutionary specialization of diatoms from phago-mixotrophs to photoautotrophs.</title>
        <authorList>
            <person name="Ban H."/>
            <person name="Sato S."/>
            <person name="Yoshikawa S."/>
            <person name="Yamada K."/>
            <person name="Nakamura Y."/>
            <person name="Ichinomiya M."/>
            <person name="Sato N."/>
            <person name="Blanc-Mathieu R."/>
            <person name="Endo H."/>
            <person name="Kuwata A."/>
            <person name="Ogata H."/>
        </authorList>
    </citation>
    <scope>NUCLEOTIDE SEQUENCE [LARGE SCALE GENOMIC DNA]</scope>
</reference>
<name>A0A9W6ZBR9_9STRA</name>
<gene>
    <name evidence="1" type="ORF">TL16_g00016</name>
</gene>
<accession>A0A9W6ZBR9</accession>
<dbReference type="EMBL" id="BLQM01000001">
    <property type="protein sequence ID" value="GMH47245.1"/>
    <property type="molecule type" value="Genomic_DNA"/>
</dbReference>
<comment type="caution">
    <text evidence="1">The sequence shown here is derived from an EMBL/GenBank/DDBJ whole genome shotgun (WGS) entry which is preliminary data.</text>
</comment>
<evidence type="ECO:0000313" key="1">
    <source>
        <dbReference type="EMBL" id="GMH47245.1"/>
    </source>
</evidence>
<proteinExistence type="predicted"/>